<dbReference type="InterPro" id="IPR035965">
    <property type="entry name" value="PAS-like_dom_sf"/>
</dbReference>
<name>A0A1I2GRZ2_9BACT</name>
<dbReference type="InterPro" id="IPR051932">
    <property type="entry name" value="Bact_StressResp_Reg"/>
</dbReference>
<gene>
    <name evidence="3" type="ORF">SAMN02745121_07443</name>
</gene>
<accession>A0A1I2GRZ2</accession>
<feature type="domain" description="STAS" evidence="2">
    <location>
        <begin position="228"/>
        <end position="339"/>
    </location>
</feature>
<keyword evidence="1" id="KW-0597">Phosphoprotein</keyword>
<dbReference type="OrthoDB" id="9787818at2"/>
<dbReference type="PROSITE" id="PS50801">
    <property type="entry name" value="STAS"/>
    <property type="match status" value="1"/>
</dbReference>
<evidence type="ECO:0000259" key="2">
    <source>
        <dbReference type="PROSITE" id="PS50801"/>
    </source>
</evidence>
<dbReference type="Gene3D" id="6.10.250.490">
    <property type="match status" value="1"/>
</dbReference>
<dbReference type="EMBL" id="FOMX01000034">
    <property type="protein sequence ID" value="SFF19597.1"/>
    <property type="molecule type" value="Genomic_DNA"/>
</dbReference>
<dbReference type="STRING" id="54.SAMN02745121_07443"/>
<reference evidence="4" key="1">
    <citation type="submission" date="2016-10" db="EMBL/GenBank/DDBJ databases">
        <authorList>
            <person name="Varghese N."/>
            <person name="Submissions S."/>
        </authorList>
    </citation>
    <scope>NUCLEOTIDE SEQUENCE [LARGE SCALE GENOMIC DNA]</scope>
    <source>
        <strain evidence="4">ATCC 25963</strain>
    </source>
</reference>
<dbReference type="CDD" id="cd07041">
    <property type="entry name" value="STAS_RsbR_RsbS_like"/>
    <property type="match status" value="1"/>
</dbReference>
<dbReference type="PANTHER" id="PTHR33745:SF3">
    <property type="entry name" value="RSBT CO-ANTAGONIST PROTEIN RSBRC"/>
    <property type="match status" value="1"/>
</dbReference>
<dbReference type="InterPro" id="IPR036513">
    <property type="entry name" value="STAS_dom_sf"/>
</dbReference>
<dbReference type="SUPFAM" id="SSF55785">
    <property type="entry name" value="PYP-like sensor domain (PAS domain)"/>
    <property type="match status" value="1"/>
</dbReference>
<dbReference type="Pfam" id="PF01740">
    <property type="entry name" value="STAS"/>
    <property type="match status" value="1"/>
</dbReference>
<dbReference type="Gene3D" id="3.30.450.20">
    <property type="entry name" value="PAS domain"/>
    <property type="match status" value="1"/>
</dbReference>
<sequence length="347" mass="38629">MFATAPALRPGLAREDPVVAFSGERLIAAQEKTLNSDHELTQLRHRVAVLERSETRYRNIFESSPISLWEEDWSAVKQHLDRLLATGVELDEYLRHHVDDVVACVSLVRILDVNRATLELCGAANKEQLLGALSVVFTEHSLDTFRRELVALASGATSYEEETIICTLLGEERNVMFRVVISADSERTWEQCFVSIVDITDRKRAEEALRLSKEETIQAQREMLARLSAPVIPISDDVIVMPFIGRLDQTRMQQALGVLLEEVQRLRVTTAILDVTGVPEIDGEATQGLIQAAQAVKLLGAQVVLTGIRPEIAQRLVALGSDLDQLVTRGTLQTGIAFAMQGDRKRR</sequence>
<dbReference type="Proteomes" id="UP000199400">
    <property type="component" value="Unassembled WGS sequence"/>
</dbReference>
<protein>
    <submittedName>
        <fullName evidence="3">RsbT co-antagonist protein RsbR</fullName>
    </submittedName>
</protein>
<dbReference type="PANTHER" id="PTHR33745">
    <property type="entry name" value="RSBT ANTAGONIST PROTEIN RSBS-RELATED"/>
    <property type="match status" value="1"/>
</dbReference>
<dbReference type="AlphaFoldDB" id="A0A1I2GRZ2"/>
<dbReference type="Gene3D" id="3.30.750.24">
    <property type="entry name" value="STAS domain"/>
    <property type="match status" value="1"/>
</dbReference>
<keyword evidence="4" id="KW-1185">Reference proteome</keyword>
<evidence type="ECO:0000256" key="1">
    <source>
        <dbReference type="ARBA" id="ARBA00022553"/>
    </source>
</evidence>
<evidence type="ECO:0000313" key="4">
    <source>
        <dbReference type="Proteomes" id="UP000199400"/>
    </source>
</evidence>
<dbReference type="InterPro" id="IPR002645">
    <property type="entry name" value="STAS_dom"/>
</dbReference>
<evidence type="ECO:0000313" key="3">
    <source>
        <dbReference type="EMBL" id="SFF19597.1"/>
    </source>
</evidence>
<proteinExistence type="predicted"/>
<dbReference type="SUPFAM" id="SSF52091">
    <property type="entry name" value="SpoIIaa-like"/>
    <property type="match status" value="1"/>
</dbReference>
<organism evidence="3 4">
    <name type="scientific">Nannocystis exedens</name>
    <dbReference type="NCBI Taxonomy" id="54"/>
    <lineage>
        <taxon>Bacteria</taxon>
        <taxon>Pseudomonadati</taxon>
        <taxon>Myxococcota</taxon>
        <taxon>Polyangia</taxon>
        <taxon>Nannocystales</taxon>
        <taxon>Nannocystaceae</taxon>
        <taxon>Nannocystis</taxon>
    </lineage>
</organism>